<evidence type="ECO:0000256" key="2">
    <source>
        <dbReference type="ARBA" id="ARBA00009142"/>
    </source>
</evidence>
<comment type="similarity">
    <text evidence="2 8">Belongs to the 4-toluene sulfonate uptake permease (TSUP) (TC 2.A.102) family.</text>
</comment>
<dbReference type="STRING" id="1797110.A3841_03155"/>
<keyword evidence="10" id="KW-1185">Reference proteome</keyword>
<feature type="transmembrane region" description="Helical" evidence="8">
    <location>
        <begin position="227"/>
        <end position="248"/>
    </location>
</feature>
<evidence type="ECO:0000313" key="10">
    <source>
        <dbReference type="Proteomes" id="UP000186551"/>
    </source>
</evidence>
<evidence type="ECO:0000256" key="3">
    <source>
        <dbReference type="ARBA" id="ARBA00022448"/>
    </source>
</evidence>
<dbReference type="PANTHER" id="PTHR30269:SF0">
    <property type="entry name" value="MEMBRANE TRANSPORTER PROTEIN YFCA-RELATED"/>
    <property type="match status" value="1"/>
</dbReference>
<comment type="caution">
    <text evidence="9">The sequence shown here is derived from an EMBL/GenBank/DDBJ whole genome shotgun (WGS) entry which is preliminary data.</text>
</comment>
<dbReference type="GO" id="GO:0005886">
    <property type="term" value="C:plasma membrane"/>
    <property type="evidence" value="ECO:0007669"/>
    <property type="project" value="UniProtKB-SubCell"/>
</dbReference>
<evidence type="ECO:0000256" key="1">
    <source>
        <dbReference type="ARBA" id="ARBA00004651"/>
    </source>
</evidence>
<evidence type="ECO:0000256" key="4">
    <source>
        <dbReference type="ARBA" id="ARBA00022475"/>
    </source>
</evidence>
<feature type="transmembrane region" description="Helical" evidence="8">
    <location>
        <begin position="99"/>
        <end position="116"/>
    </location>
</feature>
<gene>
    <name evidence="9" type="ORF">A3841_03155</name>
</gene>
<reference evidence="9 10" key="1">
    <citation type="submission" date="2016-03" db="EMBL/GenBank/DDBJ databases">
        <title>Genome sequence of Pontibacter sp. nov., of the family cytophagaceae, isolated from marine sediment of the Yellow Sea, China.</title>
        <authorList>
            <person name="Zhang G."/>
            <person name="Zhang R."/>
        </authorList>
    </citation>
    <scope>NUCLEOTIDE SEQUENCE [LARGE SCALE GENOMIC DNA]</scope>
    <source>
        <strain evidence="9 10">S10-8</strain>
    </source>
</reference>
<keyword evidence="7 8" id="KW-0472">Membrane</keyword>
<evidence type="ECO:0000256" key="5">
    <source>
        <dbReference type="ARBA" id="ARBA00022692"/>
    </source>
</evidence>
<dbReference type="InterPro" id="IPR002781">
    <property type="entry name" value="TM_pro_TauE-like"/>
</dbReference>
<evidence type="ECO:0000256" key="6">
    <source>
        <dbReference type="ARBA" id="ARBA00022989"/>
    </source>
</evidence>
<evidence type="ECO:0000256" key="7">
    <source>
        <dbReference type="ARBA" id="ARBA00023136"/>
    </source>
</evidence>
<proteinExistence type="inferred from homology"/>
<comment type="subcellular location">
    <subcellularLocation>
        <location evidence="1 8">Cell membrane</location>
        <topology evidence="1 8">Multi-pass membrane protein</topology>
    </subcellularLocation>
</comment>
<keyword evidence="5 8" id="KW-0812">Transmembrane</keyword>
<keyword evidence="6 8" id="KW-1133">Transmembrane helix</keyword>
<dbReference type="EMBL" id="LVWA01000010">
    <property type="protein sequence ID" value="OKL39256.1"/>
    <property type="molecule type" value="Genomic_DNA"/>
</dbReference>
<feature type="transmembrane region" description="Helical" evidence="8">
    <location>
        <begin position="136"/>
        <end position="153"/>
    </location>
</feature>
<evidence type="ECO:0000313" key="9">
    <source>
        <dbReference type="EMBL" id="OKL39256.1"/>
    </source>
</evidence>
<dbReference type="InterPro" id="IPR052017">
    <property type="entry name" value="TSUP"/>
</dbReference>
<dbReference type="OrthoDB" id="554695at2"/>
<dbReference type="Proteomes" id="UP000186551">
    <property type="component" value="Unassembled WGS sequence"/>
</dbReference>
<dbReference type="AlphaFoldDB" id="A0A1Q5PAJ9"/>
<name>A0A1Q5PAJ9_9BACT</name>
<feature type="transmembrane region" description="Helical" evidence="8">
    <location>
        <begin position="39"/>
        <end position="59"/>
    </location>
</feature>
<dbReference type="PANTHER" id="PTHR30269">
    <property type="entry name" value="TRANSMEMBRANE PROTEIN YFCA"/>
    <property type="match status" value="1"/>
</dbReference>
<accession>A0A1Q5PAJ9</accession>
<sequence length="273" mass="28827">MEEIIYLCLFAFMAGFIDAVVGGGGLIQVPALLVFLPGVPLATVFGTGKFAGIAGTTAAMVKYVRSVRINYLAILPAAAAAFVCSFLGARALSLLDASLLKPLILVLLVLVAVYTFVRKDFGALHAPKLTEAKERLYGLLIGAAIGFYDGFFGPGTGSFLIFIFIGLFGFNFLAASAAAKVVNVATNLSALLYFAWNGYVLYEVAVPMAVCSILGSQLGTRTALKRGVGFVRVLFLVVVSGIILKFAYDTYGTGGSDFARIATSVQEWLGRKG</sequence>
<feature type="transmembrane region" description="Helical" evidence="8">
    <location>
        <begin position="159"/>
        <end position="179"/>
    </location>
</feature>
<feature type="transmembrane region" description="Helical" evidence="8">
    <location>
        <begin position="71"/>
        <end position="93"/>
    </location>
</feature>
<protein>
    <recommendedName>
        <fullName evidence="8">Probable membrane transporter protein</fullName>
    </recommendedName>
</protein>
<feature type="transmembrane region" description="Helical" evidence="8">
    <location>
        <begin position="7"/>
        <end position="27"/>
    </location>
</feature>
<keyword evidence="3" id="KW-0813">Transport</keyword>
<dbReference type="Pfam" id="PF01925">
    <property type="entry name" value="TauE"/>
    <property type="match status" value="1"/>
</dbReference>
<feature type="transmembrane region" description="Helical" evidence="8">
    <location>
        <begin position="191"/>
        <end position="215"/>
    </location>
</feature>
<organism evidence="9 10">
    <name type="scientific">Pontibacter flavimaris</name>
    <dbReference type="NCBI Taxonomy" id="1797110"/>
    <lineage>
        <taxon>Bacteria</taxon>
        <taxon>Pseudomonadati</taxon>
        <taxon>Bacteroidota</taxon>
        <taxon>Cytophagia</taxon>
        <taxon>Cytophagales</taxon>
        <taxon>Hymenobacteraceae</taxon>
        <taxon>Pontibacter</taxon>
    </lineage>
</organism>
<evidence type="ECO:0000256" key="8">
    <source>
        <dbReference type="RuleBase" id="RU363041"/>
    </source>
</evidence>
<keyword evidence="4 8" id="KW-1003">Cell membrane</keyword>